<comment type="cofactor">
    <cofactor evidence="6">
        <name>Mg(2+)</name>
        <dbReference type="ChEBI" id="CHEBI:18420"/>
    </cofactor>
</comment>
<dbReference type="InterPro" id="IPR029060">
    <property type="entry name" value="PIN-like_dom_sf"/>
</dbReference>
<dbReference type="InterPro" id="IPR002716">
    <property type="entry name" value="PIN_dom"/>
</dbReference>
<dbReference type="CDD" id="cd09874">
    <property type="entry name" value="PIN_MT3492-like"/>
    <property type="match status" value="1"/>
</dbReference>
<gene>
    <name evidence="6" type="primary">vapC</name>
    <name evidence="8" type="ORF">CRH09_01080</name>
</gene>
<evidence type="ECO:0000256" key="1">
    <source>
        <dbReference type="ARBA" id="ARBA00022649"/>
    </source>
</evidence>
<dbReference type="PANTHER" id="PTHR35901:SF1">
    <property type="entry name" value="EXONUCLEASE VAPC9"/>
    <property type="match status" value="1"/>
</dbReference>
<dbReference type="GO" id="GO:0000287">
    <property type="term" value="F:magnesium ion binding"/>
    <property type="evidence" value="ECO:0007669"/>
    <property type="project" value="UniProtKB-UniRule"/>
</dbReference>
<evidence type="ECO:0000256" key="2">
    <source>
        <dbReference type="ARBA" id="ARBA00022722"/>
    </source>
</evidence>
<dbReference type="KEGG" id="ntp:CRH09_01080"/>
<name>A0A291RCI9_9NOCA</name>
<keyword evidence="3 6" id="KW-0479">Metal-binding</keyword>
<dbReference type="EMBL" id="CP023778">
    <property type="protein sequence ID" value="ATL65030.1"/>
    <property type="molecule type" value="Genomic_DNA"/>
</dbReference>
<sequence>MIGYLDTSAFIPLLVEEPSSPACRRFWDDADAVVSSRMLYVETAAALAQAHRMARLDETGHAASRRLLDQLWPQIDIVEVDEPLILRAAQLAESLALRGYDAVHCASAEQLEDTDLVAASGDKRLLEAWRGSGVATFDTNAAESTT</sequence>
<dbReference type="AlphaFoldDB" id="A0A291RCI9"/>
<keyword evidence="2 6" id="KW-0540">Nuclease</keyword>
<keyword evidence="4 6" id="KW-0378">Hydrolase</keyword>
<evidence type="ECO:0000313" key="9">
    <source>
        <dbReference type="Proteomes" id="UP000221961"/>
    </source>
</evidence>
<dbReference type="RefSeq" id="WP_098692350.1">
    <property type="nucleotide sequence ID" value="NZ_CP023778.1"/>
</dbReference>
<feature type="domain" description="PIN" evidence="7">
    <location>
        <begin position="4"/>
        <end position="125"/>
    </location>
</feature>
<keyword evidence="1 6" id="KW-1277">Toxin-antitoxin system</keyword>
<dbReference type="HAMAP" id="MF_00265">
    <property type="entry name" value="VapC_Nob1"/>
    <property type="match status" value="1"/>
</dbReference>
<evidence type="ECO:0000259" key="7">
    <source>
        <dbReference type="Pfam" id="PF01850"/>
    </source>
</evidence>
<feature type="binding site" evidence="6">
    <location>
        <position position="101"/>
    </location>
    <ligand>
        <name>Mg(2+)</name>
        <dbReference type="ChEBI" id="CHEBI:18420"/>
    </ligand>
</feature>
<protein>
    <recommendedName>
        <fullName evidence="6">Ribonuclease VapC</fullName>
        <shortName evidence="6">RNase VapC</shortName>
        <ecNumber evidence="6">3.1.-.-</ecNumber>
    </recommendedName>
    <alternativeName>
        <fullName evidence="6">Toxin VapC</fullName>
    </alternativeName>
</protein>
<evidence type="ECO:0000313" key="8">
    <source>
        <dbReference type="EMBL" id="ATL65030.1"/>
    </source>
</evidence>
<dbReference type="Pfam" id="PF01850">
    <property type="entry name" value="PIN"/>
    <property type="match status" value="1"/>
</dbReference>
<comment type="function">
    <text evidence="6">Toxic component of a toxin-antitoxin (TA) system. An RNase.</text>
</comment>
<proteinExistence type="inferred from homology"/>
<dbReference type="Gene3D" id="3.40.50.1010">
    <property type="entry name" value="5'-nuclease"/>
    <property type="match status" value="1"/>
</dbReference>
<evidence type="ECO:0000256" key="4">
    <source>
        <dbReference type="ARBA" id="ARBA00022801"/>
    </source>
</evidence>
<comment type="similarity">
    <text evidence="6">Belongs to the PINc/VapC protein family.</text>
</comment>
<dbReference type="EC" id="3.1.-.-" evidence="6"/>
<dbReference type="GO" id="GO:0004540">
    <property type="term" value="F:RNA nuclease activity"/>
    <property type="evidence" value="ECO:0007669"/>
    <property type="project" value="InterPro"/>
</dbReference>
<organism evidence="8 9">
    <name type="scientific">Nocardia terpenica</name>
    <dbReference type="NCBI Taxonomy" id="455432"/>
    <lineage>
        <taxon>Bacteria</taxon>
        <taxon>Bacillati</taxon>
        <taxon>Actinomycetota</taxon>
        <taxon>Actinomycetes</taxon>
        <taxon>Mycobacteriales</taxon>
        <taxon>Nocardiaceae</taxon>
        <taxon>Nocardia</taxon>
    </lineage>
</organism>
<dbReference type="GO" id="GO:0090729">
    <property type="term" value="F:toxin activity"/>
    <property type="evidence" value="ECO:0007669"/>
    <property type="project" value="UniProtKB-KW"/>
</dbReference>
<evidence type="ECO:0000256" key="3">
    <source>
        <dbReference type="ARBA" id="ARBA00022723"/>
    </source>
</evidence>
<reference evidence="8 9" key="1">
    <citation type="submission" date="2017-10" db="EMBL/GenBank/DDBJ databases">
        <title>Comparative genomics between pathogenic Norcardia.</title>
        <authorList>
            <person name="Zeng L."/>
        </authorList>
    </citation>
    <scope>NUCLEOTIDE SEQUENCE [LARGE SCALE GENOMIC DNA]</scope>
    <source>
        <strain evidence="8 9">NC_YFY_NT001</strain>
    </source>
</reference>
<dbReference type="GO" id="GO:0016787">
    <property type="term" value="F:hydrolase activity"/>
    <property type="evidence" value="ECO:0007669"/>
    <property type="project" value="UniProtKB-KW"/>
</dbReference>
<accession>A0A291RCI9</accession>
<dbReference type="InterPro" id="IPR022907">
    <property type="entry name" value="VapC_family"/>
</dbReference>
<dbReference type="PANTHER" id="PTHR35901">
    <property type="entry name" value="RIBONUCLEASE VAPC3"/>
    <property type="match status" value="1"/>
</dbReference>
<feature type="binding site" evidence="6">
    <location>
        <position position="6"/>
    </location>
    <ligand>
        <name>Mg(2+)</name>
        <dbReference type="ChEBI" id="CHEBI:18420"/>
    </ligand>
</feature>
<dbReference type="GeneID" id="88356034"/>
<evidence type="ECO:0000256" key="5">
    <source>
        <dbReference type="ARBA" id="ARBA00022842"/>
    </source>
</evidence>
<dbReference type="InterPro" id="IPR051619">
    <property type="entry name" value="TypeII_TA_RNase_PINc/VapC"/>
</dbReference>
<keyword evidence="5 6" id="KW-0460">Magnesium</keyword>
<dbReference type="Proteomes" id="UP000221961">
    <property type="component" value="Chromosome"/>
</dbReference>
<dbReference type="SUPFAM" id="SSF88723">
    <property type="entry name" value="PIN domain-like"/>
    <property type="match status" value="1"/>
</dbReference>
<keyword evidence="6" id="KW-0800">Toxin</keyword>
<evidence type="ECO:0000256" key="6">
    <source>
        <dbReference type="HAMAP-Rule" id="MF_00265"/>
    </source>
</evidence>